<dbReference type="PANTHER" id="PTHR48100:SF5">
    <property type="entry name" value="HISTIDINE PHOSPHATASE FAMILY PROTEIN"/>
    <property type="match status" value="1"/>
</dbReference>
<dbReference type="GO" id="GO:0005737">
    <property type="term" value="C:cytoplasm"/>
    <property type="evidence" value="ECO:0007669"/>
    <property type="project" value="TreeGrafter"/>
</dbReference>
<dbReference type="PANTHER" id="PTHR48100">
    <property type="entry name" value="BROAD-SPECIFICITY PHOSPHATASE YOR283W-RELATED"/>
    <property type="match status" value="1"/>
</dbReference>
<gene>
    <name evidence="1" type="ORF">AYP82_02740</name>
</gene>
<proteinExistence type="predicted"/>
<dbReference type="AlphaFoldDB" id="A0A1C2D7I0"/>
<dbReference type="SUPFAM" id="SSF53254">
    <property type="entry name" value="Phosphoglycerate mutase-like"/>
    <property type="match status" value="1"/>
</dbReference>
<accession>A0A1C2D7I0</accession>
<organism evidence="1 2">
    <name type="scientific">Lactobacillus crispatus</name>
    <dbReference type="NCBI Taxonomy" id="47770"/>
    <lineage>
        <taxon>Bacteria</taxon>
        <taxon>Bacillati</taxon>
        <taxon>Bacillota</taxon>
        <taxon>Bacilli</taxon>
        <taxon>Lactobacillales</taxon>
        <taxon>Lactobacillaceae</taxon>
        <taxon>Lactobacillus</taxon>
    </lineage>
</organism>
<name>A0A1C2D7I0_9LACO</name>
<dbReference type="Pfam" id="PF00300">
    <property type="entry name" value="His_Phos_1"/>
    <property type="match status" value="1"/>
</dbReference>
<dbReference type="InterPro" id="IPR013078">
    <property type="entry name" value="His_Pase_superF_clade-1"/>
</dbReference>
<dbReference type="GO" id="GO:0016791">
    <property type="term" value="F:phosphatase activity"/>
    <property type="evidence" value="ECO:0007669"/>
    <property type="project" value="TreeGrafter"/>
</dbReference>
<dbReference type="InterPro" id="IPR050275">
    <property type="entry name" value="PGM_Phosphatase"/>
</dbReference>
<dbReference type="Gene3D" id="3.40.50.1240">
    <property type="entry name" value="Phosphoglycerate mutase-like"/>
    <property type="match status" value="1"/>
</dbReference>
<dbReference type="CDD" id="cd07067">
    <property type="entry name" value="HP_PGM_like"/>
    <property type="match status" value="1"/>
</dbReference>
<comment type="caution">
    <text evidence="1">The sequence shown here is derived from an EMBL/GenBank/DDBJ whole genome shotgun (WGS) entry which is preliminary data.</text>
</comment>
<sequence>MQGSCDSALTPLGIKQAEAVRDYFQDQGINFARAYCSPQERASDTLEIIAGPEMEYVRLKELKEKSYGAFEARNVLLWPLHRLGKFRVEDNHEVVERMERGINLIMRDAQDGDNILVVGHGDSLSQYINEKANHREFLGLPNCSFVQLTSNEGNALEYVRTEWPAKGAKIDQITGE</sequence>
<dbReference type="EMBL" id="LYQW01000048">
    <property type="protein sequence ID" value="OXC20907.1"/>
    <property type="molecule type" value="Genomic_DNA"/>
</dbReference>
<protein>
    <submittedName>
        <fullName evidence="1">Phosphoglycerate mutase</fullName>
    </submittedName>
</protein>
<evidence type="ECO:0000313" key="2">
    <source>
        <dbReference type="Proteomes" id="UP000198437"/>
    </source>
</evidence>
<dbReference type="InterPro" id="IPR029033">
    <property type="entry name" value="His_PPase_superfam"/>
</dbReference>
<dbReference type="Proteomes" id="UP000198437">
    <property type="component" value="Unassembled WGS sequence"/>
</dbReference>
<evidence type="ECO:0000313" key="1">
    <source>
        <dbReference type="EMBL" id="OXC20907.1"/>
    </source>
</evidence>
<reference evidence="1 2" key="1">
    <citation type="submission" date="2016-05" db="EMBL/GenBank/DDBJ databases">
        <authorList>
            <person name="Johnson T.J."/>
            <person name="Youmans B.P."/>
            <person name="Case K.A."/>
        </authorList>
    </citation>
    <scope>NUCLEOTIDE SEQUENCE [LARGE SCALE GENOMIC DNA]</scope>
    <source>
        <strain evidence="1 2">UMNLC6</strain>
    </source>
</reference>